<organism evidence="6 7">
    <name type="scientific">Phycicoccus avicenniae</name>
    <dbReference type="NCBI Taxonomy" id="2828860"/>
    <lineage>
        <taxon>Bacteria</taxon>
        <taxon>Bacillati</taxon>
        <taxon>Actinomycetota</taxon>
        <taxon>Actinomycetes</taxon>
        <taxon>Micrococcales</taxon>
        <taxon>Intrasporangiaceae</taxon>
        <taxon>Phycicoccus</taxon>
    </lineage>
</organism>
<dbReference type="Proteomes" id="UP000677016">
    <property type="component" value="Unassembled WGS sequence"/>
</dbReference>
<comment type="caution">
    <text evidence="6">The sequence shown here is derived from an EMBL/GenBank/DDBJ whole genome shotgun (WGS) entry which is preliminary data.</text>
</comment>
<dbReference type="Pfam" id="PF14257">
    <property type="entry name" value="DUF4349"/>
    <property type="match status" value="1"/>
</dbReference>
<proteinExistence type="predicted"/>
<keyword evidence="7" id="KW-1185">Reference proteome</keyword>
<accession>A0A941HZR8</accession>
<protein>
    <submittedName>
        <fullName evidence="6">DUF4349 domain-containing protein</fullName>
    </submittedName>
</protein>
<feature type="chain" id="PRO_5038461012" evidence="4">
    <location>
        <begin position="29"/>
        <end position="315"/>
    </location>
</feature>
<feature type="domain" description="DUF4349" evidence="5">
    <location>
        <begin position="79"/>
        <end position="293"/>
    </location>
</feature>
<feature type="transmembrane region" description="Helical" evidence="3">
    <location>
        <begin position="270"/>
        <end position="292"/>
    </location>
</feature>
<evidence type="ECO:0000256" key="1">
    <source>
        <dbReference type="SAM" id="Coils"/>
    </source>
</evidence>
<gene>
    <name evidence="6" type="ORF">KC207_03965</name>
</gene>
<keyword evidence="3" id="KW-0472">Membrane</keyword>
<evidence type="ECO:0000256" key="2">
    <source>
        <dbReference type="SAM" id="MobiDB-lite"/>
    </source>
</evidence>
<dbReference type="InterPro" id="IPR025645">
    <property type="entry name" value="DUF4349"/>
</dbReference>
<dbReference type="EMBL" id="JAGSNF010000003">
    <property type="protein sequence ID" value="MBR7742444.1"/>
    <property type="molecule type" value="Genomic_DNA"/>
</dbReference>
<name>A0A941HZR8_9MICO</name>
<dbReference type="RefSeq" id="WP_211601574.1">
    <property type="nucleotide sequence ID" value="NZ_JAGSNF010000003.1"/>
</dbReference>
<evidence type="ECO:0000256" key="3">
    <source>
        <dbReference type="SAM" id="Phobius"/>
    </source>
</evidence>
<evidence type="ECO:0000313" key="7">
    <source>
        <dbReference type="Proteomes" id="UP000677016"/>
    </source>
</evidence>
<feature type="region of interest" description="Disordered" evidence="2">
    <location>
        <begin position="35"/>
        <end position="71"/>
    </location>
</feature>
<keyword evidence="1" id="KW-0175">Coiled coil</keyword>
<feature type="signal peptide" evidence="4">
    <location>
        <begin position="1"/>
        <end position="28"/>
    </location>
</feature>
<feature type="compositionally biased region" description="Low complexity" evidence="2">
    <location>
        <begin position="62"/>
        <end position="71"/>
    </location>
</feature>
<evidence type="ECO:0000313" key="6">
    <source>
        <dbReference type="EMBL" id="MBR7742444.1"/>
    </source>
</evidence>
<dbReference type="AlphaFoldDB" id="A0A941HZR8"/>
<feature type="coiled-coil region" evidence="1">
    <location>
        <begin position="202"/>
        <end position="229"/>
    </location>
</feature>
<reference evidence="6" key="1">
    <citation type="submission" date="2021-04" db="EMBL/GenBank/DDBJ databases">
        <title>Phycicoccus avicenniae sp. nov., a novel endophytic actinomycetes isolated from branch of Avicennia mariana.</title>
        <authorList>
            <person name="Tuo L."/>
        </authorList>
    </citation>
    <scope>NUCLEOTIDE SEQUENCE</scope>
    <source>
        <strain evidence="6">BSK3Z-2</strain>
    </source>
</reference>
<sequence length="315" mass="32210">MNTSHHPSRPRVLVAAAAIALLGLTACSSGNDAMSGADGGSAGSAGAEESADDLAADEPSADRATAAAPGEVAPAVVERRLARRADISLAVDDVARAASRLRAVASAADGLVTNEEVSSDPVDPASTTRPTGWGTVTISVPADRLDATLDEVAGVGTVLSRSTSTDDVTAQYVDTESRVASMQESVSRVRGLLADASDLSDVVQLEAELSRRQADLEAYQSTLAALRDRVTLAPITVQLTTDADVLPQEEDPTGFLAGLASGWSAFTTSVTLLLTLAGALLPFAVAAALVLVPAGLWWRRRHPVPAATTPPAPTA</sequence>
<evidence type="ECO:0000259" key="5">
    <source>
        <dbReference type="Pfam" id="PF14257"/>
    </source>
</evidence>
<keyword evidence="3" id="KW-1133">Transmembrane helix</keyword>
<evidence type="ECO:0000256" key="4">
    <source>
        <dbReference type="SAM" id="SignalP"/>
    </source>
</evidence>
<keyword evidence="4" id="KW-0732">Signal</keyword>
<keyword evidence="3" id="KW-0812">Transmembrane</keyword>